<dbReference type="Gene3D" id="3.30.565.10">
    <property type="entry name" value="Histidine kinase-like ATPase, C-terminal domain"/>
    <property type="match status" value="1"/>
</dbReference>
<evidence type="ECO:0000313" key="3">
    <source>
        <dbReference type="Proteomes" id="UP000224130"/>
    </source>
</evidence>
<gene>
    <name evidence="2" type="ORF">ATJ88_3354</name>
</gene>
<accession>A0A2A9EZZ0</accession>
<evidence type="ECO:0000259" key="1">
    <source>
        <dbReference type="SMART" id="SM00331"/>
    </source>
</evidence>
<dbReference type="Pfam" id="PF07228">
    <property type="entry name" value="SpoIIE"/>
    <property type="match status" value="1"/>
</dbReference>
<dbReference type="InterPro" id="IPR036457">
    <property type="entry name" value="PPM-type-like_dom_sf"/>
</dbReference>
<dbReference type="InterPro" id="IPR001932">
    <property type="entry name" value="PPM-type_phosphatase-like_dom"/>
</dbReference>
<dbReference type="InterPro" id="IPR039248">
    <property type="entry name" value="Ptase_RsbX"/>
</dbReference>
<dbReference type="PANTHER" id="PTHR35801">
    <property type="entry name" value="PHOSPHOSERINE PHOSPHATASE RSBX"/>
    <property type="match status" value="1"/>
</dbReference>
<dbReference type="PANTHER" id="PTHR35801:SF1">
    <property type="entry name" value="PHOSPHOSERINE PHOSPHATASE RSBX"/>
    <property type="match status" value="1"/>
</dbReference>
<dbReference type="OrthoDB" id="479131at2"/>
<dbReference type="InterPro" id="IPR003594">
    <property type="entry name" value="HATPase_dom"/>
</dbReference>
<dbReference type="Gene3D" id="3.60.40.10">
    <property type="entry name" value="PPM-type phosphatase domain"/>
    <property type="match status" value="1"/>
</dbReference>
<feature type="domain" description="PPM-type phosphatase" evidence="1">
    <location>
        <begin position="153"/>
        <end position="339"/>
    </location>
</feature>
<dbReference type="Pfam" id="PF13581">
    <property type="entry name" value="HATPase_c_2"/>
    <property type="match status" value="1"/>
</dbReference>
<dbReference type="Proteomes" id="UP000224130">
    <property type="component" value="Unassembled WGS sequence"/>
</dbReference>
<reference evidence="2 3" key="1">
    <citation type="submission" date="2017-10" db="EMBL/GenBank/DDBJ databases">
        <title>Sequencing the genomes of 1000 actinobacteria strains.</title>
        <authorList>
            <person name="Klenk H.-P."/>
        </authorList>
    </citation>
    <scope>NUCLEOTIDE SEQUENCE [LARGE SCALE GENOMIC DNA]</scope>
    <source>
        <strain evidence="2 3">DSM 21863</strain>
    </source>
</reference>
<proteinExistence type="predicted"/>
<protein>
    <submittedName>
        <fullName evidence="2">Anti-sigma regulatory factor (Ser/Thr protein kinase)</fullName>
    </submittedName>
</protein>
<evidence type="ECO:0000313" key="2">
    <source>
        <dbReference type="EMBL" id="PFG44624.1"/>
    </source>
</evidence>
<name>A0A2A9EZZ0_9MICO</name>
<dbReference type="SUPFAM" id="SSF55874">
    <property type="entry name" value="ATPase domain of HSP90 chaperone/DNA topoisomerase II/histidine kinase"/>
    <property type="match status" value="1"/>
</dbReference>
<organism evidence="2 3">
    <name type="scientific">Isoptericola jiangsuensis</name>
    <dbReference type="NCBI Taxonomy" id="548579"/>
    <lineage>
        <taxon>Bacteria</taxon>
        <taxon>Bacillati</taxon>
        <taxon>Actinomycetota</taxon>
        <taxon>Actinomycetes</taxon>
        <taxon>Micrococcales</taxon>
        <taxon>Promicromonosporaceae</taxon>
        <taxon>Isoptericola</taxon>
    </lineage>
</organism>
<comment type="caution">
    <text evidence="2">The sequence shown here is derived from an EMBL/GenBank/DDBJ whole genome shotgun (WGS) entry which is preliminary data.</text>
</comment>
<dbReference type="AlphaFoldDB" id="A0A2A9EZZ0"/>
<dbReference type="EMBL" id="PDJJ01000001">
    <property type="protein sequence ID" value="PFG44624.1"/>
    <property type="molecule type" value="Genomic_DNA"/>
</dbReference>
<keyword evidence="2" id="KW-0808">Transferase</keyword>
<dbReference type="GO" id="GO:0016301">
    <property type="term" value="F:kinase activity"/>
    <property type="evidence" value="ECO:0007669"/>
    <property type="project" value="UniProtKB-KW"/>
</dbReference>
<sequence>MTGVVDPESPLSVLDNGAWYTIDHPSAVGGVRRAAATTALHLGMPDSRAAEVGLVVSELATNQVRHAGSGSVLLRVRRTGMEAALEVLAIDAGPGMRDLAGAMLDGVSSRGTLGIGLGTLVRLTTAWDAWSAPGAGTVVAAVFATSGEAPAASAPTGITRAMTGQTVCGDAWASREDDGTTTLLVADGLGHGPLAAVASRAAVRAFHDAPLARPRELVDQVHRALRGTRGAAVAIVQRRGDTLLHAGVGNVVGNLHGARSRSLLSNPGIAGSHVSALQETSYPLGPDDVVTLASDGLTDRIGMAPYPGLAGRSPLVVAGVLLRDFGVRRDDACVAVLPPRGTP</sequence>
<keyword evidence="2" id="KW-0418">Kinase</keyword>
<keyword evidence="3" id="KW-1185">Reference proteome</keyword>
<dbReference type="InterPro" id="IPR036890">
    <property type="entry name" value="HATPase_C_sf"/>
</dbReference>
<dbReference type="RefSeq" id="WP_098464806.1">
    <property type="nucleotide sequence ID" value="NZ_PDJJ01000001.1"/>
</dbReference>
<dbReference type="SUPFAM" id="SSF81606">
    <property type="entry name" value="PP2C-like"/>
    <property type="match status" value="1"/>
</dbReference>
<dbReference type="SMART" id="SM00331">
    <property type="entry name" value="PP2C_SIG"/>
    <property type="match status" value="1"/>
</dbReference>